<proteinExistence type="predicted"/>
<organism evidence="2 3">
    <name type="scientific">Aerophototrophica crusticola</name>
    <dbReference type="NCBI Taxonomy" id="1709002"/>
    <lineage>
        <taxon>Bacteria</taxon>
        <taxon>Pseudomonadati</taxon>
        <taxon>Pseudomonadota</taxon>
        <taxon>Alphaproteobacteria</taxon>
        <taxon>Rhodospirillales</taxon>
        <taxon>Rhodospirillaceae</taxon>
        <taxon>Aerophototrophica</taxon>
    </lineage>
</organism>
<dbReference type="Gene3D" id="3.40.630.30">
    <property type="match status" value="1"/>
</dbReference>
<dbReference type="KEGG" id="acru:HHL28_14705"/>
<dbReference type="Proteomes" id="UP000501891">
    <property type="component" value="Chromosome"/>
</dbReference>
<dbReference type="InterPro" id="IPR000182">
    <property type="entry name" value="GNAT_dom"/>
</dbReference>
<feature type="domain" description="N-acetyltransferase" evidence="1">
    <location>
        <begin position="42"/>
        <end position="169"/>
    </location>
</feature>
<protein>
    <submittedName>
        <fullName evidence="2">GNAT family N-acetyltransferase</fullName>
    </submittedName>
</protein>
<dbReference type="CDD" id="cd04301">
    <property type="entry name" value="NAT_SF"/>
    <property type="match status" value="1"/>
</dbReference>
<sequence>MTATFLDQFRAVLAARGVLAAHVAGPEDRAFIRALVTADVEDTLRHAPAAVRAVMVALHVDGRRAQHARRYPRAQELVVTRGGEPVGTLLADWTHPTTLALLDMAVLPARRGQGTGGEILAAACAAAGDAGRGVRMAVFYDSPARWLLYRAGFRPVAEVGMDVVYGWGG</sequence>
<dbReference type="GO" id="GO:0016747">
    <property type="term" value="F:acyltransferase activity, transferring groups other than amino-acyl groups"/>
    <property type="evidence" value="ECO:0007669"/>
    <property type="project" value="InterPro"/>
</dbReference>
<keyword evidence="3" id="KW-1185">Reference proteome</keyword>
<evidence type="ECO:0000313" key="2">
    <source>
        <dbReference type="EMBL" id="QJE74165.1"/>
    </source>
</evidence>
<reference evidence="2" key="1">
    <citation type="submission" date="2020-04" db="EMBL/GenBank/DDBJ databases">
        <title>A desert anoxygenic phototrophic bacterium fixes CO2 using RubisCO under aerobic conditions.</title>
        <authorList>
            <person name="Tang K."/>
        </authorList>
    </citation>
    <scope>NUCLEOTIDE SEQUENCE [LARGE SCALE GENOMIC DNA]</scope>
    <source>
        <strain evidence="2">MIMtkB3</strain>
    </source>
</reference>
<dbReference type="PROSITE" id="PS51186">
    <property type="entry name" value="GNAT"/>
    <property type="match status" value="1"/>
</dbReference>
<evidence type="ECO:0000259" key="1">
    <source>
        <dbReference type="PROSITE" id="PS51186"/>
    </source>
</evidence>
<dbReference type="SUPFAM" id="SSF55729">
    <property type="entry name" value="Acyl-CoA N-acyltransferases (Nat)"/>
    <property type="match status" value="1"/>
</dbReference>
<accession>A0A858R9L9</accession>
<dbReference type="EMBL" id="CP051775">
    <property type="protein sequence ID" value="QJE74165.1"/>
    <property type="molecule type" value="Genomic_DNA"/>
</dbReference>
<dbReference type="InterPro" id="IPR016181">
    <property type="entry name" value="Acyl_CoA_acyltransferase"/>
</dbReference>
<evidence type="ECO:0000313" key="3">
    <source>
        <dbReference type="Proteomes" id="UP000501891"/>
    </source>
</evidence>
<dbReference type="AlphaFoldDB" id="A0A858R9L9"/>
<dbReference type="Pfam" id="PF00583">
    <property type="entry name" value="Acetyltransf_1"/>
    <property type="match status" value="1"/>
</dbReference>
<name>A0A858R9L9_9PROT</name>
<gene>
    <name evidence="2" type="ORF">HHL28_14705</name>
</gene>